<accession>A0ABT8SQ55</accession>
<dbReference type="PANTHER" id="PTHR30383">
    <property type="entry name" value="THIOESTERASE 1/PROTEASE 1/LYSOPHOSPHOLIPASE L1"/>
    <property type="match status" value="1"/>
</dbReference>
<name>A0ABT8SQ55_9CAUL</name>
<organism evidence="2 3">
    <name type="scientific">Peiella sedimenti</name>
    <dbReference type="NCBI Taxonomy" id="3061083"/>
    <lineage>
        <taxon>Bacteria</taxon>
        <taxon>Pseudomonadati</taxon>
        <taxon>Pseudomonadota</taxon>
        <taxon>Alphaproteobacteria</taxon>
        <taxon>Caulobacterales</taxon>
        <taxon>Caulobacteraceae</taxon>
        <taxon>Peiella</taxon>
    </lineage>
</organism>
<dbReference type="RefSeq" id="WP_302109906.1">
    <property type="nucleotide sequence ID" value="NZ_JAUKTR010000003.1"/>
</dbReference>
<dbReference type="SUPFAM" id="SSF52266">
    <property type="entry name" value="SGNH hydrolase"/>
    <property type="match status" value="1"/>
</dbReference>
<dbReference type="Gene3D" id="3.40.50.1110">
    <property type="entry name" value="SGNH hydrolase"/>
    <property type="match status" value="1"/>
</dbReference>
<evidence type="ECO:0000313" key="2">
    <source>
        <dbReference type="EMBL" id="MDO1559477.1"/>
    </source>
</evidence>
<dbReference type="InterPro" id="IPR013830">
    <property type="entry name" value="SGNH_hydro"/>
</dbReference>
<feature type="domain" description="SGNH hydrolase-type esterase" evidence="1">
    <location>
        <begin position="204"/>
        <end position="400"/>
    </location>
</feature>
<keyword evidence="3" id="KW-1185">Reference proteome</keyword>
<evidence type="ECO:0000259" key="1">
    <source>
        <dbReference type="Pfam" id="PF13472"/>
    </source>
</evidence>
<sequence>MIAALLALAVTMAQPPERPADCTHLCGGEALAPVARTLHDPERQRPLRILILGDSHSAADHISGALRERLQGRYGEGGRGVLPAGLAFQGYSIRQGAIEASGVRMTRTGDDGQAAGLSGFVATAQAGARLSLAVEGVAAFDELTICYLAEPGAGVLSITAGDARLEQSAAASDRAPRCVTLTPSSRAFEAAVEVSGAPVRLFSWAARRTTGGGVEVSNLGVIGALATSVLNRDAALLQAELEAYRPDLIIVAFGTNEGFEPQLDLDAYHAAYAGVLTRLASLAPQAQVVALGAPDAATVRPDLYYDGRDEAFAVCSPLTPVERADYAALVAARDPALARWYAPPMLGPVREAQRDVARSQGVPFWDWEAAMGGPCSIHQFYLADPPMARGDHVHFTRWGADLIGGRLADDLIAAFEAAREGSD</sequence>
<dbReference type="Proteomes" id="UP001169063">
    <property type="component" value="Unassembled WGS sequence"/>
</dbReference>
<dbReference type="Gene3D" id="2.60.120.1360">
    <property type="match status" value="1"/>
</dbReference>
<dbReference type="EMBL" id="JAUKTR010000003">
    <property type="protein sequence ID" value="MDO1559477.1"/>
    <property type="molecule type" value="Genomic_DNA"/>
</dbReference>
<protein>
    <submittedName>
        <fullName evidence="2">GDSL-type esterase/lipase family protein</fullName>
    </submittedName>
</protein>
<dbReference type="Pfam" id="PF13472">
    <property type="entry name" value="Lipase_GDSL_2"/>
    <property type="match status" value="1"/>
</dbReference>
<dbReference type="InterPro" id="IPR051532">
    <property type="entry name" value="Ester_Hydrolysis_Enzymes"/>
</dbReference>
<comment type="caution">
    <text evidence="2">The sequence shown here is derived from an EMBL/GenBank/DDBJ whole genome shotgun (WGS) entry which is preliminary data.</text>
</comment>
<evidence type="ECO:0000313" key="3">
    <source>
        <dbReference type="Proteomes" id="UP001169063"/>
    </source>
</evidence>
<reference evidence="2" key="1">
    <citation type="submission" date="2023-07" db="EMBL/GenBank/DDBJ databases">
        <title>Brevundimonas soil sp. nov., isolated from the soil of chemical plant.</title>
        <authorList>
            <person name="Wu N."/>
        </authorList>
    </citation>
    <scope>NUCLEOTIDE SEQUENCE</scope>
    <source>
        <strain evidence="2">XZ-24</strain>
    </source>
</reference>
<gene>
    <name evidence="2" type="ORF">Q0812_08555</name>
</gene>
<proteinExistence type="predicted"/>
<dbReference type="InterPro" id="IPR036514">
    <property type="entry name" value="SGNH_hydro_sf"/>
</dbReference>